<dbReference type="EMBL" id="JBHGSI010000004">
    <property type="protein sequence ID" value="MFB4720237.1"/>
    <property type="molecule type" value="Genomic_DNA"/>
</dbReference>
<dbReference type="Proteomes" id="UP001577381">
    <property type="component" value="Unassembled WGS sequence"/>
</dbReference>
<accession>A0AA96M4E7</accession>
<keyword evidence="4" id="KW-0406">Ion transport</keyword>
<evidence type="ECO:0000313" key="4">
    <source>
        <dbReference type="EMBL" id="WNS38446.1"/>
    </source>
</evidence>
<keyword evidence="1" id="KW-1133">Transmembrane helix</keyword>
<evidence type="ECO:0000256" key="1">
    <source>
        <dbReference type="SAM" id="Phobius"/>
    </source>
</evidence>
<dbReference type="KEGG" id="echu:RQP59_02440"/>
<dbReference type="Pfam" id="PF07885">
    <property type="entry name" value="Ion_trans_2"/>
    <property type="match status" value="1"/>
</dbReference>
<dbReference type="InterPro" id="IPR013099">
    <property type="entry name" value="K_chnl_dom"/>
</dbReference>
<feature type="domain" description="Potassium channel" evidence="2">
    <location>
        <begin position="33"/>
        <end position="102"/>
    </location>
</feature>
<dbReference type="AlphaFoldDB" id="A0AA96M4E7"/>
<reference evidence="3 5" key="2">
    <citation type="submission" date="2024-09" db="EMBL/GenBank/DDBJ databases">
        <title>Molecular characterization of Carbapenemase-producing Enterobacter cloacae Complex from Infections in Argentina.</title>
        <authorList>
            <person name="De Mendieta J.M."/>
            <person name="Gomez S."/>
        </authorList>
    </citation>
    <scope>NUCLEOTIDE SEQUENCE [LARGE SCALE GENOMIC DNA]</scope>
    <source>
        <strain evidence="3 5">M23267</strain>
    </source>
</reference>
<protein>
    <submittedName>
        <fullName evidence="4">Potassium channel family protein</fullName>
    </submittedName>
</protein>
<dbReference type="RefSeq" id="WP_217479364.1">
    <property type="nucleotide sequence ID" value="NZ_CP135253.1"/>
</dbReference>
<keyword evidence="4" id="KW-0813">Transport</keyword>
<name>A0AA96M4E7_9ENTR</name>
<feature type="transmembrane region" description="Helical" evidence="1">
    <location>
        <begin position="80"/>
        <end position="106"/>
    </location>
</feature>
<dbReference type="PANTHER" id="PTHR43833:SF9">
    <property type="entry name" value="POTASSIUM CHANNEL PROTEIN YUGO-RELATED"/>
    <property type="match status" value="1"/>
</dbReference>
<keyword evidence="1" id="KW-0472">Membrane</keyword>
<dbReference type="InterPro" id="IPR050721">
    <property type="entry name" value="Trk_Ktr_HKT_K-transport"/>
</dbReference>
<keyword evidence="5" id="KW-1185">Reference proteome</keyword>
<dbReference type="EMBL" id="CP135253">
    <property type="protein sequence ID" value="WNS38446.1"/>
    <property type="molecule type" value="Genomic_DNA"/>
</dbReference>
<feature type="transmembrane region" description="Helical" evidence="1">
    <location>
        <begin position="20"/>
        <end position="40"/>
    </location>
</feature>
<dbReference type="GO" id="GO:0034220">
    <property type="term" value="P:monoatomic ion transmembrane transport"/>
    <property type="evidence" value="ECO:0007669"/>
    <property type="project" value="UniProtKB-KW"/>
</dbReference>
<keyword evidence="4" id="KW-0407">Ion channel</keyword>
<evidence type="ECO:0000313" key="5">
    <source>
        <dbReference type="Proteomes" id="UP001577381"/>
    </source>
</evidence>
<gene>
    <name evidence="3" type="ORF">ACE3KR_15290</name>
    <name evidence="4" type="ORF">RQP59_02440</name>
</gene>
<proteinExistence type="predicted"/>
<dbReference type="PANTHER" id="PTHR43833">
    <property type="entry name" value="POTASSIUM CHANNEL PROTEIN 2-RELATED-RELATED"/>
    <property type="match status" value="1"/>
</dbReference>
<evidence type="ECO:0000313" key="3">
    <source>
        <dbReference type="EMBL" id="MFB4720237.1"/>
    </source>
</evidence>
<feature type="transmembrane region" description="Helical" evidence="1">
    <location>
        <begin position="52"/>
        <end position="68"/>
    </location>
</feature>
<reference evidence="4" key="1">
    <citation type="submission" date="2023-09" db="EMBL/GenBank/DDBJ databases">
        <title>Coexistence of blaNDM-1 and blaKPC-2 in Enterobacter chuandaensis.</title>
        <authorList>
            <person name="Chen R."/>
        </authorList>
    </citation>
    <scope>NUCLEOTIDE SEQUENCE</scope>
    <source>
        <strain evidence="4">FAHZZU5885</strain>
    </source>
</reference>
<evidence type="ECO:0000259" key="2">
    <source>
        <dbReference type="Pfam" id="PF07885"/>
    </source>
</evidence>
<keyword evidence="1" id="KW-0812">Transmembrane</keyword>
<organism evidence="4">
    <name type="scientific">Enterobacter chuandaensis</name>
    <dbReference type="NCBI Taxonomy" id="2497875"/>
    <lineage>
        <taxon>Bacteria</taxon>
        <taxon>Pseudomonadati</taxon>
        <taxon>Pseudomonadota</taxon>
        <taxon>Gammaproteobacteria</taxon>
        <taxon>Enterobacterales</taxon>
        <taxon>Enterobacteriaceae</taxon>
        <taxon>Enterobacter</taxon>
        <taxon>Enterobacter cloacae complex</taxon>
    </lineage>
</organism>
<sequence length="361" mass="39947">MFLSWVVNVCRQHLFRLTWTALLCLFAGHYLLCFIVFHWLGETTLVGRISDFVYYSSVVGATIGFGDLSPQSEAGKLFTALWQIPIGVGLFGALMGKIIALVQGLLAKGIAGMGNFSSLHNHVLVIGWRGHQTEKMISLLLYDEQRVFSRVVLCEQQDIAHPLSDNLYVDFLKVSNYSDPKEQKRMGLVNCSCVVIFASTDEQTFTATLSLVSDAPAHCHIVAYLEDERYAGLLETHCPTIEIVRNLSAEQLSRSIQDPGSSQSVASIMNPMLGDTGYTLMVPTSVSCIPYGALMHYMKLQHDATVLGISHCKNGRGMELNPEISTEVRGGMWLHLIGNSRISSNEVCWQNIGKSHAELIF</sequence>